<evidence type="ECO:0000256" key="9">
    <source>
        <dbReference type="ARBA" id="ARBA00048532"/>
    </source>
</evidence>
<keyword evidence="14" id="KW-1185">Reference proteome</keyword>
<dbReference type="OrthoDB" id="9814556at2"/>
<dbReference type="GO" id="GO:0016117">
    <property type="term" value="P:carotenoid biosynthetic process"/>
    <property type="evidence" value="ECO:0007669"/>
    <property type="project" value="UniProtKB-KW"/>
</dbReference>
<evidence type="ECO:0000256" key="1">
    <source>
        <dbReference type="ARBA" id="ARBA00001974"/>
    </source>
</evidence>
<protein>
    <recommendedName>
        <fullName evidence="6">4,4'-diaponeurosporene oxygenase</fullName>
    </recommendedName>
    <alternativeName>
        <fullName evidence="7">4,4'-diaponeurosporene oxidase</fullName>
    </alternativeName>
    <alternativeName>
        <fullName evidence="8">Carotenoid oxidase</fullName>
    </alternativeName>
</protein>
<feature type="domain" description="Amine oxidase" evidence="12">
    <location>
        <begin position="19"/>
        <end position="494"/>
    </location>
</feature>
<dbReference type="InterPro" id="IPR036188">
    <property type="entry name" value="FAD/NAD-bd_sf"/>
</dbReference>
<evidence type="ECO:0000256" key="3">
    <source>
        <dbReference type="ARBA" id="ARBA00023002"/>
    </source>
</evidence>
<keyword evidence="2 10" id="KW-0125">Carotenoid biosynthesis</keyword>
<comment type="catalytic activity">
    <reaction evidence="9">
        <text>all-trans-4,4'-diaponeurosporene + 2 AH2 + 2 O2 = 4,4'-diaponeurosporenal + 2 A + 3 H2O</text>
        <dbReference type="Rhea" id="RHEA:56104"/>
        <dbReference type="ChEBI" id="CHEBI:13193"/>
        <dbReference type="ChEBI" id="CHEBI:15377"/>
        <dbReference type="ChEBI" id="CHEBI:15379"/>
        <dbReference type="ChEBI" id="CHEBI:17499"/>
        <dbReference type="ChEBI" id="CHEBI:62743"/>
        <dbReference type="ChEBI" id="CHEBI:79065"/>
    </reaction>
</comment>
<dbReference type="InterPro" id="IPR014105">
    <property type="entry name" value="Carotenoid/retinoid_OxRdtase"/>
</dbReference>
<evidence type="ECO:0000256" key="10">
    <source>
        <dbReference type="RuleBase" id="RU362075"/>
    </source>
</evidence>
<dbReference type="Pfam" id="PF01593">
    <property type="entry name" value="Amino_oxidase"/>
    <property type="match status" value="1"/>
</dbReference>
<dbReference type="AlphaFoldDB" id="A0A2H3L2F3"/>
<comment type="pathway">
    <text evidence="4">Carotenoid biosynthesis; staphyloxanthin biosynthesis; staphyloxanthin from farnesyl diphosphate: step 3/5.</text>
</comment>
<comment type="similarity">
    <text evidence="5">Belongs to the carotenoid/retinoid oxidoreductase family. CrtP subfamily.</text>
</comment>
<evidence type="ECO:0000256" key="2">
    <source>
        <dbReference type="ARBA" id="ARBA00022746"/>
    </source>
</evidence>
<dbReference type="GO" id="GO:0016491">
    <property type="term" value="F:oxidoreductase activity"/>
    <property type="evidence" value="ECO:0007669"/>
    <property type="project" value="UniProtKB-KW"/>
</dbReference>
<gene>
    <name evidence="13" type="ORF">A9Q02_08815</name>
</gene>
<proteinExistence type="inferred from homology"/>
<comment type="caution">
    <text evidence="13">The sequence shown here is derived from an EMBL/GenBank/DDBJ whole genome shotgun (WGS) entry which is preliminary data.</text>
</comment>
<evidence type="ECO:0000256" key="8">
    <source>
        <dbReference type="ARBA" id="ARBA00042619"/>
    </source>
</evidence>
<dbReference type="SUPFAM" id="SSF51905">
    <property type="entry name" value="FAD/NAD(P)-binding domain"/>
    <property type="match status" value="1"/>
</dbReference>
<feature type="transmembrane region" description="Helical" evidence="11">
    <location>
        <begin position="12"/>
        <end position="30"/>
    </location>
</feature>
<dbReference type="EMBL" id="LYXE01000031">
    <property type="protein sequence ID" value="PDW00708.1"/>
    <property type="molecule type" value="Genomic_DNA"/>
</dbReference>
<evidence type="ECO:0000256" key="11">
    <source>
        <dbReference type="SAM" id="Phobius"/>
    </source>
</evidence>
<dbReference type="RefSeq" id="WP_097650795.1">
    <property type="nucleotide sequence ID" value="NZ_LYXE01000031.1"/>
</dbReference>
<dbReference type="PANTHER" id="PTHR43734">
    <property type="entry name" value="PHYTOENE DESATURASE"/>
    <property type="match status" value="1"/>
</dbReference>
<organism evidence="13 14">
    <name type="scientific">Candidatus Chloroploca asiatica</name>
    <dbReference type="NCBI Taxonomy" id="1506545"/>
    <lineage>
        <taxon>Bacteria</taxon>
        <taxon>Bacillati</taxon>
        <taxon>Chloroflexota</taxon>
        <taxon>Chloroflexia</taxon>
        <taxon>Chloroflexales</taxon>
        <taxon>Chloroflexineae</taxon>
        <taxon>Oscillochloridaceae</taxon>
        <taxon>Candidatus Chloroploca</taxon>
    </lineage>
</organism>
<reference evidence="13 14" key="1">
    <citation type="submission" date="2016-05" db="EMBL/GenBank/DDBJ databases">
        <authorList>
            <person name="Lavstsen T."/>
            <person name="Jespersen J.S."/>
        </authorList>
    </citation>
    <scope>NUCLEOTIDE SEQUENCE [LARGE SCALE GENOMIC DNA]</scope>
    <source>
        <strain evidence="13 14">B7-9</strain>
    </source>
</reference>
<keyword evidence="11" id="KW-1133">Transmembrane helix</keyword>
<keyword evidence="3 10" id="KW-0560">Oxidoreductase</keyword>
<dbReference type="NCBIfam" id="TIGR02734">
    <property type="entry name" value="crtI_fam"/>
    <property type="match status" value="1"/>
</dbReference>
<keyword evidence="11" id="KW-0812">Transmembrane</keyword>
<sequence length="502" mass="55370">MVRTSLATTKPIIIVGAGLGGLAAAIRLAAQGHRVLILEKNARVGGKLNLVTDEGYTFDTGPSLLTMPWVIKELFAAAGRQADAYLHLEQIEPTCRYQWPDGTSFNAWQRLPQLIQEIQHLAPADVTGFFRFLAHTSQIYDAVADNFLLKPFDGLRELITPRLLQDGPRIDALRSVDAAVRSFFRSPYLRQVFNRYATYNGSSPYLSPATFNVIAYIEMAEGGWYVRGGMYALAVALQRLAEELGVEIRCHSPVAEILEHDGAAMGVRLTDGAVLWAQQVIVNADPRYAYQALLPGQTRIARQLARLEPSCSGFVLFLGVKRIYEQLAHHNIFFSTDYPGEFAAIFEKGVPPVDPTVYVAATCLTDPGHAPPGHMNLFVLVNAPVVNDRVCWQREAEPYRDLVVRKLERMGLTNLQDEIVYEQIWTPATIATIYNAAGGAIYGLASNNRFSAFLRPPLRARGLRHLYFVGGGTHPGGGIPLVLLSGRAVAERVLADHAHPRT</sequence>
<dbReference type="Proteomes" id="UP000220922">
    <property type="component" value="Unassembled WGS sequence"/>
</dbReference>
<comment type="cofactor">
    <cofactor evidence="1">
        <name>FAD</name>
        <dbReference type="ChEBI" id="CHEBI:57692"/>
    </cofactor>
</comment>
<accession>A0A2H3L2F3</accession>
<evidence type="ECO:0000256" key="5">
    <source>
        <dbReference type="ARBA" id="ARBA00038194"/>
    </source>
</evidence>
<evidence type="ECO:0000259" key="12">
    <source>
        <dbReference type="Pfam" id="PF01593"/>
    </source>
</evidence>
<evidence type="ECO:0000313" key="13">
    <source>
        <dbReference type="EMBL" id="PDW00708.1"/>
    </source>
</evidence>
<dbReference type="PANTHER" id="PTHR43734:SF7">
    <property type="entry name" value="4,4'-DIAPONEUROSPORENE OXYGENASE"/>
    <property type="match status" value="1"/>
</dbReference>
<dbReference type="InterPro" id="IPR002937">
    <property type="entry name" value="Amino_oxidase"/>
</dbReference>
<name>A0A2H3L2F3_9CHLR</name>
<dbReference type="Gene3D" id="3.50.50.60">
    <property type="entry name" value="FAD/NAD(P)-binding domain"/>
    <property type="match status" value="2"/>
</dbReference>
<evidence type="ECO:0000256" key="6">
    <source>
        <dbReference type="ARBA" id="ARBA00039159"/>
    </source>
</evidence>
<keyword evidence="11" id="KW-0472">Membrane</keyword>
<evidence type="ECO:0000256" key="4">
    <source>
        <dbReference type="ARBA" id="ARBA00037901"/>
    </source>
</evidence>
<evidence type="ECO:0000256" key="7">
    <source>
        <dbReference type="ARBA" id="ARBA00041900"/>
    </source>
</evidence>
<evidence type="ECO:0000313" key="14">
    <source>
        <dbReference type="Proteomes" id="UP000220922"/>
    </source>
</evidence>